<proteinExistence type="predicted"/>
<sequence length="86" mass="8799">MQAPSNVTGICDRSLQSNIEAALNGSKDIDEVITAVEPRLWNLATVLPILQDTTIVAAGPSVADVSLSGAVPVGIVGDAGDWSKTP</sequence>
<dbReference type="Gene3D" id="3.10.105.10">
    <property type="entry name" value="Dipeptide-binding Protein, Domain 3"/>
    <property type="match status" value="1"/>
</dbReference>
<accession>A0A2S8BD88</accession>
<comment type="caution">
    <text evidence="1">The sequence shown here is derived from an EMBL/GenBank/DDBJ whole genome shotgun (WGS) entry which is preliminary data.</text>
</comment>
<dbReference type="AlphaFoldDB" id="A0A2S8BD88"/>
<gene>
    <name evidence="1" type="primary">lpqW</name>
    <name evidence="1" type="ORF">C1Y40_05220</name>
</gene>
<dbReference type="EMBL" id="PPEA01000751">
    <property type="protein sequence ID" value="PQM44621.1"/>
    <property type="molecule type" value="Genomic_DNA"/>
</dbReference>
<dbReference type="Proteomes" id="UP000238296">
    <property type="component" value="Unassembled WGS sequence"/>
</dbReference>
<evidence type="ECO:0000313" key="1">
    <source>
        <dbReference type="EMBL" id="PQM44621.1"/>
    </source>
</evidence>
<protein>
    <submittedName>
        <fullName evidence="1">Putative monoacyl phosphatidylinositol tetramannoside-binding protein LpqW</fullName>
    </submittedName>
</protein>
<reference evidence="1 2" key="1">
    <citation type="journal article" date="2017" name="Int. J. Syst. Evol. Microbiol.">
        <title>Mycobacterium talmoniae sp. nov., a slowly growing mycobacterium isolated from human respiratory samples.</title>
        <authorList>
            <person name="Davidson R.M."/>
            <person name="DeGroote M.A."/>
            <person name="Marola J.L."/>
            <person name="Buss S."/>
            <person name="Jones V."/>
            <person name="McNeil M.R."/>
            <person name="Freifeld A.G."/>
            <person name="Elaine Epperson L."/>
            <person name="Hasan N.A."/>
            <person name="Jackson M."/>
            <person name="Iwen P.C."/>
            <person name="Salfinger M."/>
            <person name="Strong M."/>
        </authorList>
    </citation>
    <scope>NUCLEOTIDE SEQUENCE [LARGE SCALE GENOMIC DNA]</scope>
    <source>
        <strain evidence="1 2">ATCC BAA-2683</strain>
    </source>
</reference>
<organism evidence="1 2">
    <name type="scientific">Mycobacterium talmoniae</name>
    <dbReference type="NCBI Taxonomy" id="1858794"/>
    <lineage>
        <taxon>Bacteria</taxon>
        <taxon>Bacillati</taxon>
        <taxon>Actinomycetota</taxon>
        <taxon>Actinomycetes</taxon>
        <taxon>Mycobacteriales</taxon>
        <taxon>Mycobacteriaceae</taxon>
        <taxon>Mycobacterium</taxon>
    </lineage>
</organism>
<evidence type="ECO:0000313" key="2">
    <source>
        <dbReference type="Proteomes" id="UP000238296"/>
    </source>
</evidence>
<name>A0A2S8BD88_9MYCO</name>